<dbReference type="Pfam" id="PF07729">
    <property type="entry name" value="FCD"/>
    <property type="match status" value="1"/>
</dbReference>
<gene>
    <name evidence="6" type="ORF">R2G56_14575</name>
</gene>
<evidence type="ECO:0000256" key="1">
    <source>
        <dbReference type="ARBA" id="ARBA00023015"/>
    </source>
</evidence>
<organism evidence="6 7">
    <name type="scientific">Nitratireductor aquimarinus</name>
    <dbReference type="NCBI Taxonomy" id="889300"/>
    <lineage>
        <taxon>Bacteria</taxon>
        <taxon>Pseudomonadati</taxon>
        <taxon>Pseudomonadota</taxon>
        <taxon>Alphaproteobacteria</taxon>
        <taxon>Hyphomicrobiales</taxon>
        <taxon>Phyllobacteriaceae</taxon>
        <taxon>Nitratireductor</taxon>
    </lineage>
</organism>
<dbReference type="InterPro" id="IPR011711">
    <property type="entry name" value="GntR_C"/>
</dbReference>
<evidence type="ECO:0000313" key="6">
    <source>
        <dbReference type="EMBL" id="MDV6227522.1"/>
    </source>
</evidence>
<reference evidence="6 7" key="1">
    <citation type="submission" date="2023-10" db="EMBL/GenBank/DDBJ databases">
        <authorList>
            <person name="Venkata Ramana C."/>
            <person name="Sasikala C."/>
            <person name="Dhurka M."/>
        </authorList>
    </citation>
    <scope>NUCLEOTIDE SEQUENCE [LARGE SCALE GENOMIC DNA]</scope>
    <source>
        <strain evidence="6 7">KCTC 32151</strain>
    </source>
</reference>
<dbReference type="EMBL" id="JAWLIP010000006">
    <property type="protein sequence ID" value="MDV6227522.1"/>
    <property type="molecule type" value="Genomic_DNA"/>
</dbReference>
<dbReference type="Pfam" id="PF00392">
    <property type="entry name" value="GntR"/>
    <property type="match status" value="1"/>
</dbReference>
<dbReference type="Gene3D" id="1.20.120.530">
    <property type="entry name" value="GntR ligand-binding domain-like"/>
    <property type="match status" value="1"/>
</dbReference>
<dbReference type="PANTHER" id="PTHR43537">
    <property type="entry name" value="TRANSCRIPTIONAL REGULATOR, GNTR FAMILY"/>
    <property type="match status" value="1"/>
</dbReference>
<dbReference type="SUPFAM" id="SSF48008">
    <property type="entry name" value="GntR ligand-binding domain-like"/>
    <property type="match status" value="1"/>
</dbReference>
<proteinExistence type="predicted"/>
<dbReference type="SMART" id="SM00895">
    <property type="entry name" value="FCD"/>
    <property type="match status" value="1"/>
</dbReference>
<dbReference type="InterPro" id="IPR008920">
    <property type="entry name" value="TF_FadR/GntR_C"/>
</dbReference>
<keyword evidence="2" id="KW-0238">DNA-binding</keyword>
<sequence>MREGALSKTEGKKAATAKQAPGNRAAETAVAVSRPRPSLQGIGKMPARDRAYHELKFRILEGRLPPGTTLLETEVASLLSLSRTPVREALIRLEEEGLVDVRPRHGITVKALTVDEIEQIYQVFSALEVKAAQLTARRGISAEDHKRLDGILTQMERASQRGDIESWSELDDEFHSELVGLCGNPRLLSMLRQLWDMQYHARRAITKLRPLPLVSDREHRAILDAIAAGNAEEATRLHQAHRDRADQQLLSLLRQRGTTPTEI</sequence>
<dbReference type="Proteomes" id="UP001185659">
    <property type="component" value="Unassembled WGS sequence"/>
</dbReference>
<dbReference type="InterPro" id="IPR036388">
    <property type="entry name" value="WH-like_DNA-bd_sf"/>
</dbReference>
<feature type="domain" description="HTH gntR-type" evidence="5">
    <location>
        <begin position="45"/>
        <end position="112"/>
    </location>
</feature>
<evidence type="ECO:0000259" key="5">
    <source>
        <dbReference type="PROSITE" id="PS50949"/>
    </source>
</evidence>
<evidence type="ECO:0000313" key="7">
    <source>
        <dbReference type="Proteomes" id="UP001185659"/>
    </source>
</evidence>
<evidence type="ECO:0000256" key="3">
    <source>
        <dbReference type="ARBA" id="ARBA00023163"/>
    </source>
</evidence>
<dbReference type="Gene3D" id="1.10.10.10">
    <property type="entry name" value="Winged helix-like DNA-binding domain superfamily/Winged helix DNA-binding domain"/>
    <property type="match status" value="1"/>
</dbReference>
<keyword evidence="3" id="KW-0804">Transcription</keyword>
<comment type="caution">
    <text evidence="6">The sequence shown here is derived from an EMBL/GenBank/DDBJ whole genome shotgun (WGS) entry which is preliminary data.</text>
</comment>
<dbReference type="CDD" id="cd07377">
    <property type="entry name" value="WHTH_GntR"/>
    <property type="match status" value="1"/>
</dbReference>
<keyword evidence="7" id="KW-1185">Reference proteome</keyword>
<dbReference type="PRINTS" id="PR00035">
    <property type="entry name" value="HTHGNTR"/>
</dbReference>
<dbReference type="SUPFAM" id="SSF46785">
    <property type="entry name" value="Winged helix' DNA-binding domain"/>
    <property type="match status" value="1"/>
</dbReference>
<feature type="region of interest" description="Disordered" evidence="4">
    <location>
        <begin position="1"/>
        <end position="43"/>
    </location>
</feature>
<feature type="compositionally biased region" description="Basic and acidic residues" evidence="4">
    <location>
        <begin position="1"/>
        <end position="13"/>
    </location>
</feature>
<keyword evidence="1" id="KW-0805">Transcription regulation</keyword>
<dbReference type="PROSITE" id="PS50949">
    <property type="entry name" value="HTH_GNTR"/>
    <property type="match status" value="1"/>
</dbReference>
<dbReference type="PANTHER" id="PTHR43537:SF45">
    <property type="entry name" value="GNTR FAMILY REGULATORY PROTEIN"/>
    <property type="match status" value="1"/>
</dbReference>
<dbReference type="InterPro" id="IPR000524">
    <property type="entry name" value="Tscrpt_reg_HTH_GntR"/>
</dbReference>
<protein>
    <submittedName>
        <fullName evidence="6">GntR family transcriptional regulator</fullName>
    </submittedName>
</protein>
<evidence type="ECO:0000256" key="2">
    <source>
        <dbReference type="ARBA" id="ARBA00023125"/>
    </source>
</evidence>
<dbReference type="SMART" id="SM00345">
    <property type="entry name" value="HTH_GNTR"/>
    <property type="match status" value="1"/>
</dbReference>
<evidence type="ECO:0000256" key="4">
    <source>
        <dbReference type="SAM" id="MobiDB-lite"/>
    </source>
</evidence>
<dbReference type="InterPro" id="IPR036390">
    <property type="entry name" value="WH_DNA-bd_sf"/>
</dbReference>
<dbReference type="RefSeq" id="WP_317561770.1">
    <property type="nucleotide sequence ID" value="NZ_JAWLIP010000006.1"/>
</dbReference>
<name>A0ABU4AMQ3_9HYPH</name>
<accession>A0ABU4AMQ3</accession>